<evidence type="ECO:0000313" key="3">
    <source>
        <dbReference type="EMBL" id="ATL46243.1"/>
    </source>
</evidence>
<dbReference type="GO" id="GO:0009103">
    <property type="term" value="P:lipopolysaccharide biosynthetic process"/>
    <property type="evidence" value="ECO:0007669"/>
    <property type="project" value="TreeGrafter"/>
</dbReference>
<gene>
    <name evidence="3" type="ORF">COR50_03135</name>
</gene>
<dbReference type="InterPro" id="IPR001296">
    <property type="entry name" value="Glyco_trans_1"/>
</dbReference>
<dbReference type="Gene3D" id="3.40.50.2000">
    <property type="entry name" value="Glycogen Phosphorylase B"/>
    <property type="match status" value="2"/>
</dbReference>
<dbReference type="PANTHER" id="PTHR46401:SF2">
    <property type="entry name" value="GLYCOSYLTRANSFERASE WBBK-RELATED"/>
    <property type="match status" value="1"/>
</dbReference>
<keyword evidence="1 3" id="KW-0808">Transferase</keyword>
<dbReference type="Pfam" id="PF00534">
    <property type="entry name" value="Glycos_transf_1"/>
    <property type="match status" value="1"/>
</dbReference>
<dbReference type="EMBL" id="CP023777">
    <property type="protein sequence ID" value="ATL46243.1"/>
    <property type="molecule type" value="Genomic_DNA"/>
</dbReference>
<proteinExistence type="predicted"/>
<dbReference type="CDD" id="cd03801">
    <property type="entry name" value="GT4_PimA-like"/>
    <property type="match status" value="1"/>
</dbReference>
<dbReference type="SUPFAM" id="SSF53756">
    <property type="entry name" value="UDP-Glycosyltransferase/glycogen phosphorylase"/>
    <property type="match status" value="1"/>
</dbReference>
<sequence length="367" mass="41745">MRVLFQSRKTLFDAPGGDTIQLLKTKKYLEKLGVEVHVSTELTPDVSTFDLVHVFNLMRAQESLLQVKNAKEYGKPVALSTIYGLYTDFEKRGRGGIASKLFKYLGPFQIEYVKTFARTFIGKELHMGSISTLLRGIYSTMKEIVDNTDIFLPNSESEMSRVISDFNIINPLYQVIPNAVDVNLFDPNKVEVDSQFQKYKDCILSVARIEGRKCQLDLVKAVEGTNYKLVLLGKPGANNLGYYNRVRELASENVHFIDHLEHDKLPQFYKLAKVHALISWMETPGLSSIEAGVMGTNIVVTPNGDTYDYFQDYAYYCDPGNISSIRRALDQAFNAPLPLKLRERILDNYTWEKAAEATYKAYRKIVL</sequence>
<dbReference type="AlphaFoldDB" id="A0A291QQS3"/>
<organism evidence="3 4">
    <name type="scientific">Chitinophaga caeni</name>
    <dbReference type="NCBI Taxonomy" id="2029983"/>
    <lineage>
        <taxon>Bacteria</taxon>
        <taxon>Pseudomonadati</taxon>
        <taxon>Bacteroidota</taxon>
        <taxon>Chitinophagia</taxon>
        <taxon>Chitinophagales</taxon>
        <taxon>Chitinophagaceae</taxon>
        <taxon>Chitinophaga</taxon>
    </lineage>
</organism>
<evidence type="ECO:0000256" key="1">
    <source>
        <dbReference type="ARBA" id="ARBA00022679"/>
    </source>
</evidence>
<keyword evidence="4" id="KW-1185">Reference proteome</keyword>
<dbReference type="OrthoDB" id="9811239at2"/>
<name>A0A291QQS3_9BACT</name>
<protein>
    <submittedName>
        <fullName evidence="3">Glycosyl transferase family 1</fullName>
    </submittedName>
</protein>
<dbReference type="KEGG" id="cbae:COR50_03135"/>
<dbReference type="Proteomes" id="UP000220133">
    <property type="component" value="Chromosome"/>
</dbReference>
<feature type="domain" description="Glycosyl transferase family 1" evidence="2">
    <location>
        <begin position="195"/>
        <end position="345"/>
    </location>
</feature>
<dbReference type="GO" id="GO:0016757">
    <property type="term" value="F:glycosyltransferase activity"/>
    <property type="evidence" value="ECO:0007669"/>
    <property type="project" value="InterPro"/>
</dbReference>
<dbReference type="PANTHER" id="PTHR46401">
    <property type="entry name" value="GLYCOSYLTRANSFERASE WBBK-RELATED"/>
    <property type="match status" value="1"/>
</dbReference>
<evidence type="ECO:0000259" key="2">
    <source>
        <dbReference type="Pfam" id="PF00534"/>
    </source>
</evidence>
<evidence type="ECO:0000313" key="4">
    <source>
        <dbReference type="Proteomes" id="UP000220133"/>
    </source>
</evidence>
<dbReference type="RefSeq" id="WP_098192632.1">
    <property type="nucleotide sequence ID" value="NZ_CP023777.1"/>
</dbReference>
<reference evidence="3 4" key="1">
    <citation type="submission" date="2017-10" db="EMBL/GenBank/DDBJ databases">
        <title>Paenichitinophaga pekingensis gen. nov., sp. nov., isolated from activated sludge.</title>
        <authorList>
            <person name="Jin D."/>
            <person name="Kong X."/>
            <person name="Deng Y."/>
            <person name="Bai Z."/>
        </authorList>
    </citation>
    <scope>NUCLEOTIDE SEQUENCE [LARGE SCALE GENOMIC DNA]</scope>
    <source>
        <strain evidence="3 4">13</strain>
    </source>
</reference>
<accession>A0A291QQS3</accession>